<evidence type="ECO:0000313" key="3">
    <source>
        <dbReference type="EMBL" id="MFC3325369.1"/>
    </source>
</evidence>
<keyword evidence="4" id="KW-1185">Reference proteome</keyword>
<protein>
    <recommendedName>
        <fullName evidence="2">DUF7662 domain-containing protein</fullName>
    </recommendedName>
</protein>
<proteinExistence type="predicted"/>
<dbReference type="Proteomes" id="UP001595648">
    <property type="component" value="Unassembled WGS sequence"/>
</dbReference>
<name>A0ABV7MVY8_9HYPH</name>
<sequence>MSKYEPLNVFLRSQSRDHVPMTFTEIERVLNDKLPPSKLHRAWWSNNPSNNVMTKEWLDAGYETESVDVGSEKLVFRRVRKQPSSSVGAGGGAPRRHPIFGSMKGTLTILPGVDLTEPADPDWGKVYED</sequence>
<feature type="region of interest" description="Disordered" evidence="1">
    <location>
        <begin position="81"/>
        <end position="100"/>
    </location>
</feature>
<dbReference type="Pfam" id="PF24698">
    <property type="entry name" value="DUF7662"/>
    <property type="match status" value="1"/>
</dbReference>
<gene>
    <name evidence="3" type="ORF">ACFOJ9_26895</name>
</gene>
<organism evidence="3 4">
    <name type="scientific">Mesorhizobium cantuariense</name>
    <dbReference type="NCBI Taxonomy" id="1300275"/>
    <lineage>
        <taxon>Bacteria</taxon>
        <taxon>Pseudomonadati</taxon>
        <taxon>Pseudomonadota</taxon>
        <taxon>Alphaproteobacteria</taxon>
        <taxon>Hyphomicrobiales</taxon>
        <taxon>Phyllobacteriaceae</taxon>
        <taxon>Mesorhizobium</taxon>
    </lineage>
</organism>
<evidence type="ECO:0000313" key="4">
    <source>
        <dbReference type="Proteomes" id="UP001595648"/>
    </source>
</evidence>
<comment type="caution">
    <text evidence="3">The sequence shown here is derived from an EMBL/GenBank/DDBJ whole genome shotgun (WGS) entry which is preliminary data.</text>
</comment>
<accession>A0ABV7MVY8</accession>
<dbReference type="RefSeq" id="WP_378983056.1">
    <property type="nucleotide sequence ID" value="NZ_JBHRVD010000001.1"/>
</dbReference>
<reference evidence="4" key="1">
    <citation type="journal article" date="2019" name="Int. J. Syst. Evol. Microbiol.">
        <title>The Global Catalogue of Microorganisms (GCM) 10K type strain sequencing project: providing services to taxonomists for standard genome sequencing and annotation.</title>
        <authorList>
            <consortium name="The Broad Institute Genomics Platform"/>
            <consortium name="The Broad Institute Genome Sequencing Center for Infectious Disease"/>
            <person name="Wu L."/>
            <person name="Ma J."/>
        </authorList>
    </citation>
    <scope>NUCLEOTIDE SEQUENCE [LARGE SCALE GENOMIC DNA]</scope>
    <source>
        <strain evidence="4">ICMP 19515</strain>
    </source>
</reference>
<feature type="domain" description="DUF7662" evidence="2">
    <location>
        <begin position="4"/>
        <end position="78"/>
    </location>
</feature>
<evidence type="ECO:0000256" key="1">
    <source>
        <dbReference type="SAM" id="MobiDB-lite"/>
    </source>
</evidence>
<dbReference type="InterPro" id="IPR056079">
    <property type="entry name" value="DUF7662"/>
</dbReference>
<evidence type="ECO:0000259" key="2">
    <source>
        <dbReference type="Pfam" id="PF24698"/>
    </source>
</evidence>
<dbReference type="EMBL" id="JBHRVD010000001">
    <property type="protein sequence ID" value="MFC3325369.1"/>
    <property type="molecule type" value="Genomic_DNA"/>
</dbReference>